<accession>A0A0R0CPC6</accession>
<dbReference type="Gene3D" id="1.10.10.60">
    <property type="entry name" value="Homeodomain-like"/>
    <property type="match status" value="1"/>
</dbReference>
<comment type="caution">
    <text evidence="9">The sequence shown here is derived from an EMBL/GenBank/DDBJ whole genome shotgun (WGS) entry which is preliminary data.</text>
</comment>
<keyword evidence="6" id="KW-0597">Phosphoprotein</keyword>
<dbReference type="GO" id="GO:0005524">
    <property type="term" value="F:ATP binding"/>
    <property type="evidence" value="ECO:0007669"/>
    <property type="project" value="UniProtKB-KW"/>
</dbReference>
<dbReference type="EMBL" id="LDJL01000017">
    <property type="protein sequence ID" value="KRG68042.1"/>
    <property type="molecule type" value="Genomic_DNA"/>
</dbReference>
<dbReference type="SUPFAM" id="SSF52172">
    <property type="entry name" value="CheY-like"/>
    <property type="match status" value="1"/>
</dbReference>
<feature type="domain" description="Sigma-54 factor interaction" evidence="7">
    <location>
        <begin position="135"/>
        <end position="360"/>
    </location>
</feature>
<dbReference type="AlphaFoldDB" id="A0A0R0CPC6"/>
<dbReference type="PROSITE" id="PS50110">
    <property type="entry name" value="RESPONSE_REGULATORY"/>
    <property type="match status" value="1"/>
</dbReference>
<dbReference type="InterPro" id="IPR001789">
    <property type="entry name" value="Sig_transdc_resp-reg_receiver"/>
</dbReference>
<dbReference type="InterPro" id="IPR011006">
    <property type="entry name" value="CheY-like_superfamily"/>
</dbReference>
<evidence type="ECO:0000256" key="3">
    <source>
        <dbReference type="ARBA" id="ARBA00023015"/>
    </source>
</evidence>
<evidence type="ECO:0000256" key="1">
    <source>
        <dbReference type="ARBA" id="ARBA00022741"/>
    </source>
</evidence>
<dbReference type="STRING" id="344882.ABB29_14815"/>
<dbReference type="InterPro" id="IPR025662">
    <property type="entry name" value="Sigma_54_int_dom_ATP-bd_1"/>
</dbReference>
<keyword evidence="1" id="KW-0547">Nucleotide-binding</keyword>
<dbReference type="SMART" id="SM00448">
    <property type="entry name" value="REC"/>
    <property type="match status" value="1"/>
</dbReference>
<feature type="modified residue" description="4-aspartylphosphate" evidence="6">
    <location>
        <position position="54"/>
    </location>
</feature>
<evidence type="ECO:0000259" key="8">
    <source>
        <dbReference type="PROSITE" id="PS50110"/>
    </source>
</evidence>
<dbReference type="PANTHER" id="PTHR32071:SF117">
    <property type="entry name" value="PTS-DEPENDENT DIHYDROXYACETONE KINASE OPERON REGULATORY PROTEIN-RELATED"/>
    <property type="match status" value="1"/>
</dbReference>
<proteinExistence type="predicted"/>
<evidence type="ECO:0000256" key="2">
    <source>
        <dbReference type="ARBA" id="ARBA00022840"/>
    </source>
</evidence>
<reference evidence="9 10" key="1">
    <citation type="submission" date="2015-05" db="EMBL/GenBank/DDBJ databases">
        <title>Genome sequencing and analysis of members of genus Stenotrophomonas.</title>
        <authorList>
            <person name="Patil P.P."/>
            <person name="Midha S."/>
            <person name="Patil P.B."/>
        </authorList>
    </citation>
    <scope>NUCLEOTIDE SEQUENCE [LARGE SCALE GENOMIC DNA]</scope>
    <source>
        <strain evidence="9 10">DSM 21858</strain>
    </source>
</reference>
<dbReference type="InterPro" id="IPR002197">
    <property type="entry name" value="HTH_Fis"/>
</dbReference>
<evidence type="ECO:0000313" key="10">
    <source>
        <dbReference type="Proteomes" id="UP000052052"/>
    </source>
</evidence>
<dbReference type="Pfam" id="PF02954">
    <property type="entry name" value="HTH_8"/>
    <property type="match status" value="1"/>
</dbReference>
<dbReference type="FunFam" id="3.40.50.300:FF:000006">
    <property type="entry name" value="DNA-binding transcriptional regulator NtrC"/>
    <property type="match status" value="1"/>
</dbReference>
<dbReference type="Pfam" id="PF25601">
    <property type="entry name" value="AAA_lid_14"/>
    <property type="match status" value="1"/>
</dbReference>
<dbReference type="SMART" id="SM00382">
    <property type="entry name" value="AAA"/>
    <property type="match status" value="1"/>
</dbReference>
<dbReference type="InterPro" id="IPR002078">
    <property type="entry name" value="Sigma_54_int"/>
</dbReference>
<dbReference type="GO" id="GO:0006355">
    <property type="term" value="P:regulation of DNA-templated transcription"/>
    <property type="evidence" value="ECO:0007669"/>
    <property type="project" value="InterPro"/>
</dbReference>
<dbReference type="InterPro" id="IPR025943">
    <property type="entry name" value="Sigma_54_int_dom_ATP-bd_2"/>
</dbReference>
<dbReference type="InterPro" id="IPR027417">
    <property type="entry name" value="P-loop_NTPase"/>
</dbReference>
<keyword evidence="2" id="KW-0067">ATP-binding</keyword>
<dbReference type="SUPFAM" id="SSF46689">
    <property type="entry name" value="Homeodomain-like"/>
    <property type="match status" value="1"/>
</dbReference>
<dbReference type="RefSeq" id="WP_157062678.1">
    <property type="nucleotide sequence ID" value="NZ_LDJL01000017.1"/>
</dbReference>
<dbReference type="CDD" id="cd00009">
    <property type="entry name" value="AAA"/>
    <property type="match status" value="1"/>
</dbReference>
<feature type="domain" description="Response regulatory" evidence="8">
    <location>
        <begin position="5"/>
        <end position="118"/>
    </location>
</feature>
<dbReference type="Gene3D" id="1.10.8.60">
    <property type="match status" value="1"/>
</dbReference>
<evidence type="ECO:0000256" key="5">
    <source>
        <dbReference type="ARBA" id="ARBA00023163"/>
    </source>
</evidence>
<organism evidence="9 10">
    <name type="scientific">Pseudoxanthomonas dokdonensis</name>
    <dbReference type="NCBI Taxonomy" id="344882"/>
    <lineage>
        <taxon>Bacteria</taxon>
        <taxon>Pseudomonadati</taxon>
        <taxon>Pseudomonadota</taxon>
        <taxon>Gammaproteobacteria</taxon>
        <taxon>Lysobacterales</taxon>
        <taxon>Lysobacteraceae</taxon>
        <taxon>Pseudoxanthomonas</taxon>
    </lineage>
</organism>
<evidence type="ECO:0000259" key="7">
    <source>
        <dbReference type="PROSITE" id="PS50045"/>
    </source>
</evidence>
<sequence length="436" mass="48145">MNSPTLAIVDDDQDFSAFLMHFAERRGFAARRFHSVADATPWLASNDTDLTMLDMALPDGSGLDVIDRIPSSRHAQIVFVSGTDNADDIRRAVATHASEFIGKPLRRDTLERLFDQTQQRVQHRLQLLRRQCDPLIGESACMLRVKEDIMRVAPTRLGVLISGETGTGKELVARAIHAQSGRSGRLISVNCGAVAPELLASQLFGHERGAFTGAVQRHAGFFEQASGGTLFLDEIGEMPQALQVYLLRVLETGHIVRVGGSEEIPVNVRVIAATHQLDGAGTGYLREDLYYRLARYPIQLPPLRARGADIERLTHAFIAELNHETGIDKSLDRACLDRLLRHPWPGNVRELHAAVERAYIRSGSRLVDVVPLAAVGHGGDDDGVRFHVGMTFEEIEDEMLQLTLAHHRGDKTATARSLGVSVRTVHNHLARRRDDG</sequence>
<dbReference type="PROSITE" id="PS50045">
    <property type="entry name" value="SIGMA54_INTERACT_4"/>
    <property type="match status" value="1"/>
</dbReference>
<dbReference type="Pfam" id="PF00072">
    <property type="entry name" value="Response_reg"/>
    <property type="match status" value="1"/>
</dbReference>
<dbReference type="PATRIC" id="fig|344882.3.peg.1352"/>
<dbReference type="Proteomes" id="UP000052052">
    <property type="component" value="Unassembled WGS sequence"/>
</dbReference>
<evidence type="ECO:0000256" key="6">
    <source>
        <dbReference type="PROSITE-ProRule" id="PRU00169"/>
    </source>
</evidence>
<dbReference type="Gene3D" id="3.40.50.300">
    <property type="entry name" value="P-loop containing nucleotide triphosphate hydrolases"/>
    <property type="match status" value="1"/>
</dbReference>
<dbReference type="OrthoDB" id="9804019at2"/>
<dbReference type="Gene3D" id="3.40.50.2300">
    <property type="match status" value="1"/>
</dbReference>
<protein>
    <recommendedName>
        <fullName evidence="11">Sigma-54-dependent Fis family transcriptional regulator</fullName>
    </recommendedName>
</protein>
<keyword evidence="3" id="KW-0805">Transcription regulation</keyword>
<dbReference type="CDD" id="cd00156">
    <property type="entry name" value="REC"/>
    <property type="match status" value="1"/>
</dbReference>
<evidence type="ECO:0000313" key="9">
    <source>
        <dbReference type="EMBL" id="KRG68042.1"/>
    </source>
</evidence>
<dbReference type="PROSITE" id="PS00688">
    <property type="entry name" value="SIGMA54_INTERACT_3"/>
    <property type="match status" value="1"/>
</dbReference>
<evidence type="ECO:0000256" key="4">
    <source>
        <dbReference type="ARBA" id="ARBA00023125"/>
    </source>
</evidence>
<gene>
    <name evidence="9" type="ORF">ABB29_14815</name>
</gene>
<dbReference type="GO" id="GO:0000160">
    <property type="term" value="P:phosphorelay signal transduction system"/>
    <property type="evidence" value="ECO:0007669"/>
    <property type="project" value="InterPro"/>
</dbReference>
<dbReference type="InterPro" id="IPR058031">
    <property type="entry name" value="AAA_lid_NorR"/>
</dbReference>
<evidence type="ECO:0008006" key="11">
    <source>
        <dbReference type="Google" id="ProtNLM"/>
    </source>
</evidence>
<name>A0A0R0CPC6_9GAMM</name>
<dbReference type="SUPFAM" id="SSF52540">
    <property type="entry name" value="P-loop containing nucleoside triphosphate hydrolases"/>
    <property type="match status" value="1"/>
</dbReference>
<keyword evidence="10" id="KW-1185">Reference proteome</keyword>
<dbReference type="PROSITE" id="PS00676">
    <property type="entry name" value="SIGMA54_INTERACT_2"/>
    <property type="match status" value="1"/>
</dbReference>
<dbReference type="PROSITE" id="PS00675">
    <property type="entry name" value="SIGMA54_INTERACT_1"/>
    <property type="match status" value="1"/>
</dbReference>
<dbReference type="GO" id="GO:0043565">
    <property type="term" value="F:sequence-specific DNA binding"/>
    <property type="evidence" value="ECO:0007669"/>
    <property type="project" value="InterPro"/>
</dbReference>
<dbReference type="PANTHER" id="PTHR32071">
    <property type="entry name" value="TRANSCRIPTIONAL REGULATORY PROTEIN"/>
    <property type="match status" value="1"/>
</dbReference>
<keyword evidence="5" id="KW-0804">Transcription</keyword>
<dbReference type="Pfam" id="PF00158">
    <property type="entry name" value="Sigma54_activat"/>
    <property type="match status" value="1"/>
</dbReference>
<dbReference type="InterPro" id="IPR003593">
    <property type="entry name" value="AAA+_ATPase"/>
</dbReference>
<keyword evidence="4" id="KW-0238">DNA-binding</keyword>
<dbReference type="InterPro" id="IPR009057">
    <property type="entry name" value="Homeodomain-like_sf"/>
</dbReference>
<dbReference type="InterPro" id="IPR025944">
    <property type="entry name" value="Sigma_54_int_dom_CS"/>
</dbReference>